<evidence type="ECO:0000256" key="2">
    <source>
        <dbReference type="ARBA" id="ARBA00022695"/>
    </source>
</evidence>
<dbReference type="Proteomes" id="UP000289340">
    <property type="component" value="Chromosome 5"/>
</dbReference>
<organism evidence="8 9">
    <name type="scientific">Glycine soja</name>
    <name type="common">Wild soybean</name>
    <dbReference type="NCBI Taxonomy" id="3848"/>
    <lineage>
        <taxon>Eukaryota</taxon>
        <taxon>Viridiplantae</taxon>
        <taxon>Streptophyta</taxon>
        <taxon>Embryophyta</taxon>
        <taxon>Tracheophyta</taxon>
        <taxon>Spermatophyta</taxon>
        <taxon>Magnoliopsida</taxon>
        <taxon>eudicotyledons</taxon>
        <taxon>Gunneridae</taxon>
        <taxon>Pentapetalae</taxon>
        <taxon>rosids</taxon>
        <taxon>fabids</taxon>
        <taxon>Fabales</taxon>
        <taxon>Fabaceae</taxon>
        <taxon>Papilionoideae</taxon>
        <taxon>50 kb inversion clade</taxon>
        <taxon>NPAAA clade</taxon>
        <taxon>indigoferoid/millettioid clade</taxon>
        <taxon>Phaseoleae</taxon>
        <taxon>Glycine</taxon>
        <taxon>Glycine subgen. Soja</taxon>
    </lineage>
</organism>
<evidence type="ECO:0000256" key="5">
    <source>
        <dbReference type="ARBA" id="ARBA00022801"/>
    </source>
</evidence>
<evidence type="ECO:0000256" key="4">
    <source>
        <dbReference type="ARBA" id="ARBA00022759"/>
    </source>
</evidence>
<keyword evidence="1" id="KW-0808">Transferase</keyword>
<dbReference type="PANTHER" id="PTHR48475">
    <property type="entry name" value="RIBONUCLEASE H"/>
    <property type="match status" value="1"/>
</dbReference>
<feature type="domain" description="Reverse transcriptase RNase H-like" evidence="7">
    <location>
        <begin position="165"/>
        <end position="266"/>
    </location>
</feature>
<dbReference type="GO" id="GO:0016787">
    <property type="term" value="F:hydrolase activity"/>
    <property type="evidence" value="ECO:0007669"/>
    <property type="project" value="UniProtKB-KW"/>
</dbReference>
<dbReference type="GO" id="GO:0004519">
    <property type="term" value="F:endonuclease activity"/>
    <property type="evidence" value="ECO:0007669"/>
    <property type="project" value="UniProtKB-KW"/>
</dbReference>
<dbReference type="SUPFAM" id="SSF56672">
    <property type="entry name" value="DNA/RNA polymerases"/>
    <property type="match status" value="1"/>
</dbReference>
<evidence type="ECO:0000256" key="6">
    <source>
        <dbReference type="ARBA" id="ARBA00022918"/>
    </source>
</evidence>
<keyword evidence="9" id="KW-1185">Reference proteome</keyword>
<proteinExistence type="predicted"/>
<evidence type="ECO:0000313" key="9">
    <source>
        <dbReference type="Proteomes" id="UP000289340"/>
    </source>
</evidence>
<dbReference type="EMBL" id="QZWG01000005">
    <property type="protein sequence ID" value="RZC12040.1"/>
    <property type="molecule type" value="Genomic_DNA"/>
</dbReference>
<dbReference type="GO" id="GO:0003964">
    <property type="term" value="F:RNA-directed DNA polymerase activity"/>
    <property type="evidence" value="ECO:0007669"/>
    <property type="project" value="UniProtKB-KW"/>
</dbReference>
<accession>A0A445KMA1</accession>
<keyword evidence="4" id="KW-0255">Endonuclease</keyword>
<name>A0A445KMA1_GLYSO</name>
<evidence type="ECO:0000313" key="8">
    <source>
        <dbReference type="EMBL" id="RZC12040.1"/>
    </source>
</evidence>
<protein>
    <recommendedName>
        <fullName evidence="7">Reverse transcriptase RNase H-like domain-containing protein</fullName>
    </recommendedName>
</protein>
<comment type="caution">
    <text evidence="8">The sequence shown here is derived from an EMBL/GenBank/DDBJ whole genome shotgun (WGS) entry which is preliminary data.</text>
</comment>
<keyword evidence="3" id="KW-0540">Nuclease</keyword>
<gene>
    <name evidence="8" type="ORF">D0Y65_012021</name>
</gene>
<keyword evidence="5" id="KW-0378">Hydrolase</keyword>
<dbReference type="Pfam" id="PF17917">
    <property type="entry name" value="RT_RNaseH"/>
    <property type="match status" value="1"/>
</dbReference>
<sequence length="286" mass="32646">MNLMTTFDQGKISRSFTIRYLPVNIDTLYFSLIGRKTLDELETILSTPHLKMKFLTLTGEIVTVKADQKQVPQCYAESLKVALYPPIRESAMPHLALVEGTKVMTSDKGRDIPTNDGPSLQTTDWKTWLSSLKAYSNMWWTCNKFSGNSANTTCTSTLKNILLGPRAPILLYLSVVDKTVSSALVQEEGKHQLPIYFTSRILHHAEKHYQMIEKVVLALITSAQRLRPYFQSHQVVVKTNYPIKQVLRKPELVGKMIAWSVELLEFDIQYKLDGPMKRQFMVDFLA</sequence>
<evidence type="ECO:0000259" key="7">
    <source>
        <dbReference type="Pfam" id="PF17917"/>
    </source>
</evidence>
<dbReference type="InterPro" id="IPR043502">
    <property type="entry name" value="DNA/RNA_pol_sf"/>
</dbReference>
<evidence type="ECO:0000256" key="3">
    <source>
        <dbReference type="ARBA" id="ARBA00022722"/>
    </source>
</evidence>
<keyword evidence="2" id="KW-0548">Nucleotidyltransferase</keyword>
<keyword evidence="6" id="KW-0695">RNA-directed DNA polymerase</keyword>
<dbReference type="InterPro" id="IPR041373">
    <property type="entry name" value="RT_RNaseH"/>
</dbReference>
<evidence type="ECO:0000256" key="1">
    <source>
        <dbReference type="ARBA" id="ARBA00022679"/>
    </source>
</evidence>
<dbReference type="PANTHER" id="PTHR48475:SF1">
    <property type="entry name" value="RNASE H TYPE-1 DOMAIN-CONTAINING PROTEIN"/>
    <property type="match status" value="1"/>
</dbReference>
<reference evidence="8 9" key="1">
    <citation type="submission" date="2018-09" db="EMBL/GenBank/DDBJ databases">
        <title>A high-quality reference genome of wild soybean provides a powerful tool to mine soybean genomes.</title>
        <authorList>
            <person name="Xie M."/>
            <person name="Chung C.Y.L."/>
            <person name="Li M.-W."/>
            <person name="Wong F.-L."/>
            <person name="Chan T.-F."/>
            <person name="Lam H.-M."/>
        </authorList>
    </citation>
    <scope>NUCLEOTIDE SEQUENCE [LARGE SCALE GENOMIC DNA]</scope>
    <source>
        <strain evidence="9">cv. W05</strain>
        <tissue evidence="8">Hypocotyl of etiolated seedlings</tissue>
    </source>
</reference>
<dbReference type="AlphaFoldDB" id="A0A445KMA1"/>